<gene>
    <name evidence="3" type="ORF">ASIM_LOCUS16533</name>
</gene>
<evidence type="ECO:0000256" key="1">
    <source>
        <dbReference type="SAM" id="MobiDB-lite"/>
    </source>
</evidence>
<feature type="region of interest" description="Disordered" evidence="1">
    <location>
        <begin position="1"/>
        <end position="25"/>
    </location>
</feature>
<evidence type="ECO:0000256" key="2">
    <source>
        <dbReference type="SAM" id="Phobius"/>
    </source>
</evidence>
<proteinExistence type="predicted"/>
<dbReference type="WBParaSite" id="ASIM_0001712601-mRNA-1">
    <property type="protein sequence ID" value="ASIM_0001712601-mRNA-1"/>
    <property type="gene ID" value="ASIM_0001712601"/>
</dbReference>
<dbReference type="Proteomes" id="UP000267096">
    <property type="component" value="Unassembled WGS sequence"/>
</dbReference>
<keyword evidence="2" id="KW-0472">Membrane</keyword>
<feature type="region of interest" description="Disordered" evidence="1">
    <location>
        <begin position="37"/>
        <end position="58"/>
    </location>
</feature>
<organism evidence="5">
    <name type="scientific">Anisakis simplex</name>
    <name type="common">Herring worm</name>
    <dbReference type="NCBI Taxonomy" id="6269"/>
    <lineage>
        <taxon>Eukaryota</taxon>
        <taxon>Metazoa</taxon>
        <taxon>Ecdysozoa</taxon>
        <taxon>Nematoda</taxon>
        <taxon>Chromadorea</taxon>
        <taxon>Rhabditida</taxon>
        <taxon>Spirurina</taxon>
        <taxon>Ascaridomorpha</taxon>
        <taxon>Ascaridoidea</taxon>
        <taxon>Anisakidae</taxon>
        <taxon>Anisakis</taxon>
        <taxon>Anisakis simplex complex</taxon>
    </lineage>
</organism>
<evidence type="ECO:0000313" key="4">
    <source>
        <dbReference type="Proteomes" id="UP000267096"/>
    </source>
</evidence>
<reference evidence="5" key="1">
    <citation type="submission" date="2017-02" db="UniProtKB">
        <authorList>
            <consortium name="WormBaseParasite"/>
        </authorList>
    </citation>
    <scope>IDENTIFICATION</scope>
</reference>
<evidence type="ECO:0000313" key="3">
    <source>
        <dbReference type="EMBL" id="VDK58074.1"/>
    </source>
</evidence>
<dbReference type="AlphaFoldDB" id="A0A0M3K835"/>
<accession>A0A0M3K835</accession>
<reference evidence="3 4" key="2">
    <citation type="submission" date="2018-11" db="EMBL/GenBank/DDBJ databases">
        <authorList>
            <consortium name="Pathogen Informatics"/>
        </authorList>
    </citation>
    <scope>NUCLEOTIDE SEQUENCE [LARGE SCALE GENOMIC DNA]</scope>
</reference>
<name>A0A0M3K835_ANISI</name>
<dbReference type="OrthoDB" id="5877264at2759"/>
<sequence length="349" mass="38303">MASSNVCLRRSSHSVSNSFSSDRASDHDANKLALNLSLNQPDGSDSLHSELVPPTQTPPELLSELMRTALLPSERFQVLSVPNDAQNQQNRNEHQGRASLSENSRGVLGIKSKSNSKSSRHSQPQQHHSKEPLSVVCFSPLLGYSDVACVQLLLANISNRPLQYQIRIRNSSSITASPNGCGSLKPHSSSKVLLIWRYQQTAASSAQKPAETYGDRKHPAGSTALAETTFLMQTQFTDALPDPELTVQKIVAHVMPHTHCTVANPPVESFFFDTSDVHSGVSTAEWITQSPRSALQHLSGVTQTSSVPRQLKSAWLLKLSVVVLVCALIIYWDRFVKYDGEQLETETNL</sequence>
<dbReference type="EMBL" id="UYRR01033177">
    <property type="protein sequence ID" value="VDK58074.1"/>
    <property type="molecule type" value="Genomic_DNA"/>
</dbReference>
<feature type="transmembrane region" description="Helical" evidence="2">
    <location>
        <begin position="315"/>
        <end position="332"/>
    </location>
</feature>
<keyword evidence="4" id="KW-1185">Reference proteome</keyword>
<evidence type="ECO:0000313" key="5">
    <source>
        <dbReference type="WBParaSite" id="ASIM_0001712601-mRNA-1"/>
    </source>
</evidence>
<protein>
    <submittedName>
        <fullName evidence="5">MSP domain-containing protein</fullName>
    </submittedName>
</protein>
<feature type="region of interest" description="Disordered" evidence="1">
    <location>
        <begin position="82"/>
        <end position="131"/>
    </location>
</feature>
<feature type="compositionally biased region" description="Low complexity" evidence="1">
    <location>
        <begin position="111"/>
        <end position="126"/>
    </location>
</feature>
<keyword evidence="2" id="KW-0812">Transmembrane</keyword>
<keyword evidence="2" id="KW-1133">Transmembrane helix</keyword>